<feature type="domain" description="TrwC relaxase" evidence="1">
    <location>
        <begin position="10"/>
        <end position="345"/>
    </location>
</feature>
<sequence length="1005" mass="108955">MTVSMRVMSAGNGYKYLLRTVAAGDGQRSLFTPLTRYYSANGTPPGRWLGSGLPGLGSGRIVEGDEVTEAHLQSLIGLGRDPVDGSPLGCAYPVYRGPADPAPTGMFQDMSARRRAVAGYDFTFSIPKSASILWGVADAATQSRIVEVHHAAVAEVVAFMEREIAATRTGVSASDGAVAQVDVTGLIATAFDHFDSRAGDPHLHTHIVISNKVQTLLDGKWRSLDGRPMHAAVVALSELHETLFADALTRALGVQWERRERGRDRHPAWAISFVPEALVAEFSTRARHIDAETDKLIEAYVGQHGHRPGPATIMKLRAQATLSTRPAKRVRSLTELTAEWRAHAELVLGQDATTWAGAALAGSPARVMRAEDVPPETVRSLGLSVMTAVSEKRSTWRRWNLMAEAARQMMHLRFASASDREAVLGRVVKAAESASLRLTPPEIVSSPQAFQRDDGTSVFHPKHSAVYTSSELLDAEARLLERAADETGPRLALAPLRSVSRRRLPGGGVLAEGQLGALARIAGSGRVVDVLVGPAGAGKTTAMHALRLAWETAHGAGSVVGLAPSAAAAQVLGEDLVITTENLAKWWQSHLVHGATFHPGQLVIIDEASLAGTLSLDRVTALAANAGAKVLLVGDHAQLQSVDAGGAFSLLVHSRADVPELVDVYRFTEDWEKTASLGLRRGDPESVDLYITHDRVREGRTEAMAGAAYEAWRCDARAGKRTVLISDSHEAVASLNVRARTELILEGRVDARHEVALHDGTRAAVGDTIITRRNDRRLHTARSWVRNGDRWTVIGVRPNGSAEVGRHGERWGSAVLLPAEYMKRHVELGYAVTSHRAQGITTDTAHVIVASSTTRENFYVAMTRRRDANQTARRARDGSLSQPCSVQCGGVRKIVRRARRVAQMGSDGHHLVIRFNSTGLKLTAYIWRQLTAGFPVNTTESDSFQRFLVTPEFRLFPYKGRRFKSCQPDHVVCRGILGTLSSGRVFVISWRGSSSRVDGLRDQVC</sequence>
<dbReference type="SUPFAM" id="SSF52540">
    <property type="entry name" value="P-loop containing nucleoside triphosphate hydrolases"/>
    <property type="match status" value="2"/>
</dbReference>
<reference evidence="3" key="1">
    <citation type="submission" date="2016-10" db="EMBL/GenBank/DDBJ databases">
        <authorList>
            <person name="Varghese N."/>
            <person name="Submissions S."/>
        </authorList>
    </citation>
    <scope>NUCLEOTIDE SEQUENCE [LARGE SCALE GENOMIC DNA]</scope>
    <source>
        <strain evidence="3">CGMCC 1.11101</strain>
    </source>
</reference>
<dbReference type="Pfam" id="PF08751">
    <property type="entry name" value="TrwC"/>
    <property type="match status" value="1"/>
</dbReference>
<proteinExistence type="predicted"/>
<dbReference type="InterPro" id="IPR014862">
    <property type="entry name" value="TrwC"/>
</dbReference>
<dbReference type="STRING" id="995034.SAMN05216219_1495"/>
<dbReference type="AlphaFoldDB" id="A0A1I5AJ45"/>
<protein>
    <submittedName>
        <fullName evidence="2">Conjugative relaxase domain-containing protein, TrwC/TraI family</fullName>
    </submittedName>
</protein>
<dbReference type="EMBL" id="FOVM01000003">
    <property type="protein sequence ID" value="SFN62370.1"/>
    <property type="molecule type" value="Genomic_DNA"/>
</dbReference>
<accession>A0A1I5AJ45</accession>
<keyword evidence="3" id="KW-1185">Reference proteome</keyword>
<evidence type="ECO:0000313" key="2">
    <source>
        <dbReference type="EMBL" id="SFN62370.1"/>
    </source>
</evidence>
<gene>
    <name evidence="2" type="ORF">SAMN05216219_1495</name>
</gene>
<dbReference type="Proteomes" id="UP000198867">
    <property type="component" value="Unassembled WGS sequence"/>
</dbReference>
<dbReference type="Gene3D" id="3.40.50.300">
    <property type="entry name" value="P-loop containing nucleotide triphosphate hydrolases"/>
    <property type="match status" value="2"/>
</dbReference>
<organism evidence="2 3">
    <name type="scientific">Mycetocola miduiensis</name>
    <dbReference type="NCBI Taxonomy" id="995034"/>
    <lineage>
        <taxon>Bacteria</taxon>
        <taxon>Bacillati</taxon>
        <taxon>Actinomycetota</taxon>
        <taxon>Actinomycetes</taxon>
        <taxon>Micrococcales</taxon>
        <taxon>Microbacteriaceae</taxon>
        <taxon>Mycetocola</taxon>
    </lineage>
</organism>
<evidence type="ECO:0000259" key="1">
    <source>
        <dbReference type="Pfam" id="PF08751"/>
    </source>
</evidence>
<evidence type="ECO:0000313" key="3">
    <source>
        <dbReference type="Proteomes" id="UP000198867"/>
    </source>
</evidence>
<dbReference type="CDD" id="cd18809">
    <property type="entry name" value="SF1_C_RecD"/>
    <property type="match status" value="1"/>
</dbReference>
<dbReference type="Gene3D" id="2.30.30.940">
    <property type="match status" value="1"/>
</dbReference>
<dbReference type="InterPro" id="IPR027417">
    <property type="entry name" value="P-loop_NTPase"/>
</dbReference>
<name>A0A1I5AJ45_9MICO</name>
<dbReference type="NCBIfam" id="NF041492">
    <property type="entry name" value="MobF"/>
    <property type="match status" value="1"/>
</dbReference>
<dbReference type="SUPFAM" id="SSF55464">
    <property type="entry name" value="Origin of replication-binding domain, RBD-like"/>
    <property type="match status" value="1"/>
</dbReference>
<dbReference type="Pfam" id="PF13604">
    <property type="entry name" value="AAA_30"/>
    <property type="match status" value="1"/>
</dbReference>